<proteinExistence type="predicted"/>
<dbReference type="Proteomes" id="UP000266118">
    <property type="component" value="Chromosome"/>
</dbReference>
<organism evidence="1 2">
    <name type="scientific">Arachidicoccus soli</name>
    <dbReference type="NCBI Taxonomy" id="2341117"/>
    <lineage>
        <taxon>Bacteria</taxon>
        <taxon>Pseudomonadati</taxon>
        <taxon>Bacteroidota</taxon>
        <taxon>Chitinophagia</taxon>
        <taxon>Chitinophagales</taxon>
        <taxon>Chitinophagaceae</taxon>
        <taxon>Arachidicoccus</taxon>
    </lineage>
</organism>
<sequence length="81" mass="9540">MEHYFDLPVSYNGIEHNYKGRLVTFGYVYKFYIVIDGLEYVFEKDDEQQYRVLSENEQGKKDVDPALIQSIIDTLNVLAKL</sequence>
<dbReference type="AlphaFoldDB" id="A0A386HNN5"/>
<accession>A0A386HNN5</accession>
<dbReference type="KEGG" id="ark:D6B99_06970"/>
<name>A0A386HNN5_9BACT</name>
<protein>
    <submittedName>
        <fullName evidence="1">Uncharacterized protein</fullName>
    </submittedName>
</protein>
<gene>
    <name evidence="1" type="ORF">D6B99_06970</name>
</gene>
<keyword evidence="2" id="KW-1185">Reference proteome</keyword>
<evidence type="ECO:0000313" key="1">
    <source>
        <dbReference type="EMBL" id="AYD47373.1"/>
    </source>
</evidence>
<dbReference type="EMBL" id="CP032489">
    <property type="protein sequence ID" value="AYD47373.1"/>
    <property type="molecule type" value="Genomic_DNA"/>
</dbReference>
<dbReference type="OrthoDB" id="675660at2"/>
<dbReference type="RefSeq" id="WP_119986424.1">
    <property type="nucleotide sequence ID" value="NZ_CP032489.1"/>
</dbReference>
<evidence type="ECO:0000313" key="2">
    <source>
        <dbReference type="Proteomes" id="UP000266118"/>
    </source>
</evidence>
<reference evidence="1 2" key="1">
    <citation type="submission" date="2018-09" db="EMBL/GenBank/DDBJ databases">
        <title>Arachidicoccus sp. nov., a bacterium isolated from soil.</title>
        <authorList>
            <person name="Weon H.-Y."/>
            <person name="Kwon S.-W."/>
            <person name="Lee S.A."/>
        </authorList>
    </citation>
    <scope>NUCLEOTIDE SEQUENCE [LARGE SCALE GENOMIC DNA]</scope>
    <source>
        <strain evidence="1 2">KIS59-12</strain>
    </source>
</reference>